<comment type="subcellular location">
    <subcellularLocation>
        <location evidence="1">Cell membrane</location>
        <topology evidence="1">Multi-pass membrane protein</topology>
    </subcellularLocation>
</comment>
<feature type="transmembrane region" description="Helical" evidence="8">
    <location>
        <begin position="53"/>
        <end position="72"/>
    </location>
</feature>
<dbReference type="PANTHER" id="PTHR30472">
    <property type="entry name" value="FERRIC ENTEROBACTIN TRANSPORT SYSTEM PERMEASE PROTEIN"/>
    <property type="match status" value="1"/>
</dbReference>
<dbReference type="GO" id="GO:0022857">
    <property type="term" value="F:transmembrane transporter activity"/>
    <property type="evidence" value="ECO:0007669"/>
    <property type="project" value="InterPro"/>
</dbReference>
<dbReference type="GO" id="GO:0005886">
    <property type="term" value="C:plasma membrane"/>
    <property type="evidence" value="ECO:0007669"/>
    <property type="project" value="UniProtKB-SubCell"/>
</dbReference>
<evidence type="ECO:0000256" key="1">
    <source>
        <dbReference type="ARBA" id="ARBA00004651"/>
    </source>
</evidence>
<gene>
    <name evidence="9" type="ORF">CEPID_09525</name>
</gene>
<dbReference type="GO" id="GO:0033214">
    <property type="term" value="P:siderophore-iron import into cell"/>
    <property type="evidence" value="ECO:0007669"/>
    <property type="project" value="TreeGrafter"/>
</dbReference>
<keyword evidence="3" id="KW-0813">Transport</keyword>
<keyword evidence="7 8" id="KW-0472">Membrane</keyword>
<dbReference type="Gene3D" id="1.10.3470.10">
    <property type="entry name" value="ABC transporter involved in vitamin B12 uptake, BtuC"/>
    <property type="match status" value="1"/>
</dbReference>
<evidence type="ECO:0000313" key="10">
    <source>
        <dbReference type="Proteomes" id="UP000035368"/>
    </source>
</evidence>
<evidence type="ECO:0000256" key="7">
    <source>
        <dbReference type="ARBA" id="ARBA00023136"/>
    </source>
</evidence>
<dbReference type="AlphaFoldDB" id="A0A0G3GT84"/>
<evidence type="ECO:0000256" key="8">
    <source>
        <dbReference type="SAM" id="Phobius"/>
    </source>
</evidence>
<comment type="similarity">
    <text evidence="2">Belongs to the binding-protein-dependent transport system permease family. FecCD subfamily.</text>
</comment>
<evidence type="ECO:0000256" key="4">
    <source>
        <dbReference type="ARBA" id="ARBA00022475"/>
    </source>
</evidence>
<dbReference type="InterPro" id="IPR037294">
    <property type="entry name" value="ABC_BtuC-like"/>
</dbReference>
<keyword evidence="5 8" id="KW-0812">Transmembrane</keyword>
<proteinExistence type="inferred from homology"/>
<dbReference type="Proteomes" id="UP000035368">
    <property type="component" value="Chromosome"/>
</dbReference>
<dbReference type="KEGG" id="cei:CEPID_09525"/>
<feature type="transmembrane region" description="Helical" evidence="8">
    <location>
        <begin position="137"/>
        <end position="160"/>
    </location>
</feature>
<feature type="transmembrane region" description="Helical" evidence="8">
    <location>
        <begin position="240"/>
        <end position="258"/>
    </location>
</feature>
<protein>
    <submittedName>
        <fullName evidence="9">ABC-type Fe3+-siderophore transport system, permease component</fullName>
    </submittedName>
</protein>
<keyword evidence="6 8" id="KW-1133">Transmembrane helix</keyword>
<evidence type="ECO:0000313" key="9">
    <source>
        <dbReference type="EMBL" id="AKK03750.1"/>
    </source>
</evidence>
<organism evidence="9 10">
    <name type="scientific">Corynebacterium epidermidicanis</name>
    <dbReference type="NCBI Taxonomy" id="1050174"/>
    <lineage>
        <taxon>Bacteria</taxon>
        <taxon>Bacillati</taxon>
        <taxon>Actinomycetota</taxon>
        <taxon>Actinomycetes</taxon>
        <taxon>Mycobacteriales</taxon>
        <taxon>Corynebacteriaceae</taxon>
        <taxon>Corynebacterium</taxon>
    </lineage>
</organism>
<feature type="transmembrane region" description="Helical" evidence="8">
    <location>
        <begin position="84"/>
        <end position="105"/>
    </location>
</feature>
<dbReference type="SUPFAM" id="SSF81345">
    <property type="entry name" value="ABC transporter involved in vitamin B12 uptake, BtuC"/>
    <property type="match status" value="1"/>
</dbReference>
<reference evidence="9 10" key="1">
    <citation type="submission" date="2015-05" db="EMBL/GenBank/DDBJ databases">
        <title>Complete genome sequence of Corynebacterium epidermidicanis DSM 45586, isolated from the skin of a dog suffering from pruritus.</title>
        <authorList>
            <person name="Ruckert C."/>
            <person name="Albersmeier A."/>
            <person name="Winkler A."/>
            <person name="Tauch A."/>
        </authorList>
    </citation>
    <scope>NUCLEOTIDE SEQUENCE [LARGE SCALE GENOMIC DNA]</scope>
    <source>
        <strain evidence="9 10">DSM 45586</strain>
    </source>
</reference>
<feature type="transmembrane region" description="Helical" evidence="8">
    <location>
        <begin position="111"/>
        <end position="130"/>
    </location>
</feature>
<evidence type="ECO:0000256" key="6">
    <source>
        <dbReference type="ARBA" id="ARBA00022989"/>
    </source>
</evidence>
<evidence type="ECO:0000256" key="5">
    <source>
        <dbReference type="ARBA" id="ARBA00022692"/>
    </source>
</evidence>
<dbReference type="PATRIC" id="fig|1050174.4.peg.1923"/>
<dbReference type="InterPro" id="IPR000522">
    <property type="entry name" value="ABC_transptr_permease_BtuC"/>
</dbReference>
<feature type="transmembrane region" description="Helical" evidence="8">
    <location>
        <begin position="270"/>
        <end position="292"/>
    </location>
</feature>
<dbReference type="Pfam" id="PF01032">
    <property type="entry name" value="FecCD"/>
    <property type="match status" value="1"/>
</dbReference>
<dbReference type="EMBL" id="CP011541">
    <property type="protein sequence ID" value="AKK03750.1"/>
    <property type="molecule type" value="Genomic_DNA"/>
</dbReference>
<feature type="transmembrane region" description="Helical" evidence="8">
    <location>
        <begin position="180"/>
        <end position="202"/>
    </location>
</feature>
<feature type="transmembrane region" description="Helical" evidence="8">
    <location>
        <begin position="298"/>
        <end position="316"/>
    </location>
</feature>
<name>A0A0G3GT84_9CORY</name>
<dbReference type="STRING" id="1050174.CEPID_09525"/>
<feature type="transmembrane region" description="Helical" evidence="8">
    <location>
        <begin position="214"/>
        <end position="234"/>
    </location>
</feature>
<dbReference type="CDD" id="cd06550">
    <property type="entry name" value="TM_ABC_iron-siderophores_like"/>
    <property type="match status" value="1"/>
</dbReference>
<accession>A0A0G3GT84</accession>
<evidence type="ECO:0000256" key="2">
    <source>
        <dbReference type="ARBA" id="ARBA00007935"/>
    </source>
</evidence>
<dbReference type="RefSeq" id="WP_047240726.1">
    <property type="nucleotide sequence ID" value="NZ_CP011541.1"/>
</dbReference>
<keyword evidence="4" id="KW-1003">Cell membrane</keyword>
<keyword evidence="10" id="KW-1185">Reference proteome</keyword>
<sequence length="322" mass="32493">MRTHAGFGLVLVAVLVVSLFVGAQPLSIARVWAGLHHAAGPEVNHIMWGMRIPRTLLAVAVGASLGISGLLAQVWTRNPLADPGIVGVTAGARFAIALGTTYGVAGGLGKQAVVALIGAVVATLFIVFVARKSVDPLTLILVGVGVNATLMALAMLLSLQSKSVFNDLRQWSVGSTVGRGFAETFLAGAGGVIAMIIGALVARNLDVLAFGHDSAAALGVNIPVTFAGVITAIAVAGGTATAAAGPIAFLGLAAPHMVRPCARSGGVRELLWPTACLGGILALAAAILGRVANYPGELEFSVVLAILGAPLMIYLVKPGARL</sequence>
<evidence type="ECO:0000256" key="3">
    <source>
        <dbReference type="ARBA" id="ARBA00022448"/>
    </source>
</evidence>
<dbReference type="PANTHER" id="PTHR30472:SF1">
    <property type="entry name" value="FE(3+) DICITRATE TRANSPORT SYSTEM PERMEASE PROTEIN FECC-RELATED"/>
    <property type="match status" value="1"/>
</dbReference>